<evidence type="ECO:0000313" key="1">
    <source>
        <dbReference type="EMBL" id="ELY54977.1"/>
    </source>
</evidence>
<dbReference type="AlphaFoldDB" id="L9X009"/>
<organism evidence="1 2">
    <name type="scientific">Natronococcus amylolyticus DSM 10524</name>
    <dbReference type="NCBI Taxonomy" id="1227497"/>
    <lineage>
        <taxon>Archaea</taxon>
        <taxon>Methanobacteriati</taxon>
        <taxon>Methanobacteriota</taxon>
        <taxon>Stenosarchaea group</taxon>
        <taxon>Halobacteria</taxon>
        <taxon>Halobacteriales</taxon>
        <taxon>Natrialbaceae</taxon>
        <taxon>Natronococcus</taxon>
    </lineage>
</organism>
<gene>
    <name evidence="1" type="ORF">C491_17809</name>
</gene>
<sequence length="59" mass="6852">MGFLRFVALENAKIDERSGIRVDRRSWNLEGWRIDVGYPEDREEAEQRLQDAAMPATAD</sequence>
<protein>
    <submittedName>
        <fullName evidence="1">Sugar nucleotidyltransferase (Glucose-1-phosphate thymidylyltransferase) 7</fullName>
    </submittedName>
</protein>
<accession>L9X009</accession>
<comment type="caution">
    <text evidence="1">The sequence shown here is derived from an EMBL/GenBank/DDBJ whole genome shotgun (WGS) entry which is preliminary data.</text>
</comment>
<keyword evidence="2" id="KW-1185">Reference proteome</keyword>
<proteinExistence type="predicted"/>
<dbReference type="Proteomes" id="UP000011688">
    <property type="component" value="Unassembled WGS sequence"/>
</dbReference>
<dbReference type="EMBL" id="AOIB01000033">
    <property type="protein sequence ID" value="ELY54977.1"/>
    <property type="molecule type" value="Genomic_DNA"/>
</dbReference>
<reference evidence="1 2" key="1">
    <citation type="journal article" date="2014" name="PLoS Genet.">
        <title>Phylogenetically driven sequencing of extremely halophilic archaea reveals strategies for static and dynamic osmo-response.</title>
        <authorList>
            <person name="Becker E.A."/>
            <person name="Seitzer P.M."/>
            <person name="Tritt A."/>
            <person name="Larsen D."/>
            <person name="Krusor M."/>
            <person name="Yao A.I."/>
            <person name="Wu D."/>
            <person name="Madern D."/>
            <person name="Eisen J.A."/>
            <person name="Darling A.E."/>
            <person name="Facciotti M.T."/>
        </authorList>
    </citation>
    <scope>NUCLEOTIDE SEQUENCE [LARGE SCALE GENOMIC DNA]</scope>
    <source>
        <strain evidence="1 2">DSM 10524</strain>
    </source>
</reference>
<name>L9X009_9EURY</name>
<keyword evidence="1" id="KW-0808">Transferase</keyword>
<evidence type="ECO:0000313" key="2">
    <source>
        <dbReference type="Proteomes" id="UP000011688"/>
    </source>
</evidence>
<dbReference type="GO" id="GO:0016740">
    <property type="term" value="F:transferase activity"/>
    <property type="evidence" value="ECO:0007669"/>
    <property type="project" value="UniProtKB-KW"/>
</dbReference>